<keyword evidence="9" id="KW-0234">DNA repair</keyword>
<evidence type="ECO:0000256" key="8">
    <source>
        <dbReference type="ARBA" id="ARBA00023125"/>
    </source>
</evidence>
<keyword evidence="7" id="KW-0067">ATP-binding</keyword>
<accession>A0ABW9MEF0</accession>
<dbReference type="InterPro" id="IPR038726">
    <property type="entry name" value="PDDEXK_AddAB-type"/>
</dbReference>
<dbReference type="PANTHER" id="PTHR30591">
    <property type="entry name" value="RECBCD ENZYME SUBUNIT RECC"/>
    <property type="match status" value="1"/>
</dbReference>
<keyword evidence="4" id="KW-0378">Hydrolase</keyword>
<evidence type="ECO:0000256" key="5">
    <source>
        <dbReference type="ARBA" id="ARBA00022806"/>
    </source>
</evidence>
<dbReference type="InterPro" id="IPR014017">
    <property type="entry name" value="DNA_helicase_UvrD-like_C"/>
</dbReference>
<evidence type="ECO:0000256" key="9">
    <source>
        <dbReference type="ARBA" id="ARBA00023204"/>
    </source>
</evidence>
<keyword evidence="12" id="KW-1185">Reference proteome</keyword>
<sequence length="1118" mass="130948">MISLILAKKDQDKSLYIYKEIEKRLEAGQKSILIVPEQYTLETDIDFINNIRFSSVMDSKVLSFSSFAAFFLDMAGLDKLKFLNKEGKLMILTNIMHDLNDKLTLFKNSYGNIDFINSITDLIANFKDNNFDQDFFESIKDAEIDEASRIKFEEIRIILGAYQEALSGKFIDSEDMTSLLAESIKDADFLKDYHFYFDKFDYMEERKLELISALVREEIDITIGLNLDPKNLNEALPRAEIFDPAFGFYKKLRSNFNCEIIEMENTENKADLDHFLDNFDIFNPRPYLDKPNNIRVLESISTRTEVENIALLINKLIKSKDLRYNDFAIYMTENSEYENIIAKTFDRYDIPIFLDKRRKMSDNHIIKTFLALLRLRVNKYRKEDLYYILNSKLIDFGETYEEDCHIFIKFIGKRNIAGAMFEDDKYFILDYDFYEKFLENDPKREEKLKKKEEEYQAINRVRDKILDLLGNLANEGKIRDLVEGIYKMISDSSIRLAITSFQEELKDLAALDDYRENEQIWDKFIEILDQLVLIMGERDTSLSRIYSLIEAVTKDIKIGLIPPSKDHLIVSDFKRERVSNKKINIILGLNDAYFPSGESRDFIINDDEKEDLKKRGIDLKLYDKDNESLEKLSLYKIIVGSDKLIFSYALSDKSGKELKKSLVLNDILNIFPQMQVKSITKLEPNLAAYSKEGLKKFALENLEKIKKNEKISKEDLDLSLDFIKYLKDNLEKNDNQKIYDSIFKGLFFTNDKAPLNLDLAGKLYGKRAYSVSEIETYSRCPYKYFISYGLRPDVENDFDIDQMEIGNIVHKSLEELSRLLKEENIDDITDEKLDTLLEENFKEGIDLNLEALRKDSPKNAYILENMLNSAKRNAREIKRGLKRSDFKLFAFEESFDKGGFFDQVDIDGENYLRGRIDRIDKAGDLIRIIDYKTGAKSFKLVNVLNGLDLQLIVYMMAASDKDFKPVASFYLPLRDEIEKMDKVSLTDQENLKEILADKFQMTGLLLKVNEEVIRLMDRDYDKDKLAVFDPKKNEIVNPEDFEVLTHFTKDLIKQIIENIKNGLIDLRPVREDKQRKECTYCDYRGICKFDEIIDSDRFRDIDKSLKIEDVKRDAYDRD</sequence>
<keyword evidence="1" id="KW-0540">Nuclease</keyword>
<keyword evidence="5" id="KW-0347">Helicase</keyword>
<dbReference type="Gene3D" id="3.40.50.300">
    <property type="entry name" value="P-loop containing nucleotide triphosphate hydrolases"/>
    <property type="match status" value="4"/>
</dbReference>
<feature type="domain" description="UvrD-like helicase C-terminal" evidence="10">
    <location>
        <begin position="239"/>
        <end position="566"/>
    </location>
</feature>
<gene>
    <name evidence="11" type="ORF">ACCQ42_05760</name>
</gene>
<reference evidence="11 12" key="1">
    <citation type="journal article" date="2025" name="Anaerobe">
        <title>Description of Anaerococcus kampingiae sp. nov., Anaerococcus groningensis sp. nov., Anaerococcus martiniensis sp. nov., and Anaerococcus cruorum sp. nov., isolated from human clinical specimens.</title>
        <authorList>
            <person name="Boiten K.E."/>
            <person name="Meijer J."/>
            <person name="van Wezel E.M."/>
            <person name="Veloo A.C.M."/>
        </authorList>
    </citation>
    <scope>NUCLEOTIDE SEQUENCE [LARGE SCALE GENOMIC DNA]</scope>
    <source>
        <strain evidence="11 12">ENR0874</strain>
    </source>
</reference>
<evidence type="ECO:0000256" key="1">
    <source>
        <dbReference type="ARBA" id="ARBA00022722"/>
    </source>
</evidence>
<proteinExistence type="predicted"/>
<comment type="caution">
    <text evidence="11">The sequence shown here is derived from an EMBL/GenBank/DDBJ whole genome shotgun (WGS) entry which is preliminary data.</text>
</comment>
<dbReference type="SUPFAM" id="SSF52980">
    <property type="entry name" value="Restriction endonuclease-like"/>
    <property type="match status" value="1"/>
</dbReference>
<organism evidence="11 12">
    <name type="scientific">Anaerococcus kampingae</name>
    <dbReference type="NCBI Taxonomy" id="3115614"/>
    <lineage>
        <taxon>Bacteria</taxon>
        <taxon>Bacillati</taxon>
        <taxon>Bacillota</taxon>
        <taxon>Tissierellia</taxon>
        <taxon>Tissierellales</taxon>
        <taxon>Peptoniphilaceae</taxon>
        <taxon>Anaerococcus</taxon>
    </lineage>
</organism>
<evidence type="ECO:0000256" key="6">
    <source>
        <dbReference type="ARBA" id="ARBA00022839"/>
    </source>
</evidence>
<evidence type="ECO:0000313" key="11">
    <source>
        <dbReference type="EMBL" id="MFO3667273.1"/>
    </source>
</evidence>
<dbReference type="Pfam" id="PF12705">
    <property type="entry name" value="PDDEXK_1"/>
    <property type="match status" value="1"/>
</dbReference>
<dbReference type="EMBL" id="JBGMEF010000019">
    <property type="protein sequence ID" value="MFO3667273.1"/>
    <property type="molecule type" value="Genomic_DNA"/>
</dbReference>
<dbReference type="InterPro" id="IPR049035">
    <property type="entry name" value="ADDB_N"/>
</dbReference>
<dbReference type="InterPro" id="IPR027417">
    <property type="entry name" value="P-loop_NTPase"/>
</dbReference>
<dbReference type="Proteomes" id="UP001637994">
    <property type="component" value="Unassembled WGS sequence"/>
</dbReference>
<evidence type="ECO:0000256" key="3">
    <source>
        <dbReference type="ARBA" id="ARBA00022763"/>
    </source>
</evidence>
<name>A0ABW9MEF0_9FIRM</name>
<dbReference type="SUPFAM" id="SSF52540">
    <property type="entry name" value="P-loop containing nucleoside triphosphate hydrolases"/>
    <property type="match status" value="1"/>
</dbReference>
<dbReference type="InterPro" id="IPR011604">
    <property type="entry name" value="PDDEXK-like_dom_sf"/>
</dbReference>
<evidence type="ECO:0000259" key="10">
    <source>
        <dbReference type="PROSITE" id="PS51217"/>
    </source>
</evidence>
<dbReference type="PANTHER" id="PTHR30591:SF1">
    <property type="entry name" value="RECBCD ENZYME SUBUNIT RECC"/>
    <property type="match status" value="1"/>
</dbReference>
<dbReference type="InterPro" id="IPR011335">
    <property type="entry name" value="Restrct_endonuc-II-like"/>
</dbReference>
<evidence type="ECO:0000313" key="12">
    <source>
        <dbReference type="Proteomes" id="UP001637994"/>
    </source>
</evidence>
<protein>
    <submittedName>
        <fullName evidence="11">PD-(D/E)XK nuclease family protein</fullName>
    </submittedName>
</protein>
<keyword evidence="2" id="KW-0547">Nucleotide-binding</keyword>
<evidence type="ECO:0000256" key="2">
    <source>
        <dbReference type="ARBA" id="ARBA00022741"/>
    </source>
</evidence>
<keyword evidence="8" id="KW-0238">DNA-binding</keyword>
<dbReference type="RefSeq" id="WP_410035621.1">
    <property type="nucleotide sequence ID" value="NZ_JBGMEF010000019.1"/>
</dbReference>
<evidence type="ECO:0000256" key="4">
    <source>
        <dbReference type="ARBA" id="ARBA00022801"/>
    </source>
</evidence>
<keyword evidence="6" id="KW-0269">Exonuclease</keyword>
<keyword evidence="3" id="KW-0227">DNA damage</keyword>
<dbReference type="Pfam" id="PF21445">
    <property type="entry name" value="ADDB_N"/>
    <property type="match status" value="1"/>
</dbReference>
<dbReference type="PROSITE" id="PS51217">
    <property type="entry name" value="UVRD_HELICASE_CTER"/>
    <property type="match status" value="1"/>
</dbReference>
<dbReference type="Gene3D" id="3.90.320.10">
    <property type="match status" value="1"/>
</dbReference>
<evidence type="ECO:0000256" key="7">
    <source>
        <dbReference type="ARBA" id="ARBA00022840"/>
    </source>
</evidence>